<dbReference type="eggNOG" id="ENOG502SSY2">
    <property type="taxonomic scope" value="Eukaryota"/>
</dbReference>
<comment type="caution">
    <text evidence="3">The sequence shown here is derived from an EMBL/GenBank/DDBJ whole genome shotgun (WGS) entry which is preliminary data.</text>
</comment>
<evidence type="ECO:0000313" key="4">
    <source>
        <dbReference type="Proteomes" id="UP000007129"/>
    </source>
</evidence>
<dbReference type="AlphaFoldDB" id="K2QIG9"/>
<dbReference type="EMBL" id="AHHD01000610">
    <property type="protein sequence ID" value="EKG09571.1"/>
    <property type="molecule type" value="Genomic_DNA"/>
</dbReference>
<protein>
    <recommendedName>
        <fullName evidence="2">Azaphilone pigments biosynthesis cluster protein L N-terminal domain-containing protein</fullName>
    </recommendedName>
</protein>
<dbReference type="InterPro" id="IPR031348">
    <property type="entry name" value="PigL_N"/>
</dbReference>
<dbReference type="HOGENOM" id="CLU_032923_1_0_1"/>
<accession>K2QIG9</accession>
<evidence type="ECO:0000256" key="1">
    <source>
        <dbReference type="SAM" id="MobiDB-lite"/>
    </source>
</evidence>
<organism evidence="3 4">
    <name type="scientific">Macrophomina phaseolina (strain MS6)</name>
    <name type="common">Charcoal rot fungus</name>
    <dbReference type="NCBI Taxonomy" id="1126212"/>
    <lineage>
        <taxon>Eukaryota</taxon>
        <taxon>Fungi</taxon>
        <taxon>Dikarya</taxon>
        <taxon>Ascomycota</taxon>
        <taxon>Pezizomycotina</taxon>
        <taxon>Dothideomycetes</taxon>
        <taxon>Dothideomycetes incertae sedis</taxon>
        <taxon>Botryosphaeriales</taxon>
        <taxon>Botryosphaeriaceae</taxon>
        <taxon>Macrophomina</taxon>
    </lineage>
</organism>
<dbReference type="InParanoid" id="K2QIG9"/>
<sequence length="420" mass="46374">MADPIGAASGILALVAFGFSASKSLYQTIESLKDHPRNVRELKQEVEALMNVLQSLNEFVSSNDVDLAVLELPLSQCGKACKEFESVIVKCTANSEGSKISVRDWAKLRYMGSDINGFKDIIAGYKSTITIALGSATLRITKVTADFLGEYKEMIRETKIDLEERLHDVDQRLQDLSSRESWASREDIAERQRVQEERDSTQQCLEICIQASAYLDSLQPTAVADVSTPADSNDSSASTTKGISSRSITTNTLKDCKEKLLDTVSQLERKLLDIKDLKIDDSRITRASSVPPAAEQARLQEELESIKQCLAICTEASSEANQQRTNIFEDVSIAEDGQQVLVSTIGDLIRAQRITAGARSSQWFGQMSDTSLQQISRDRSQTTSDRFTEQQTRDGTPFENRYGKGRNLSPASANFGAKSK</sequence>
<feature type="domain" description="Azaphilone pigments biosynthesis cluster protein L N-terminal" evidence="2">
    <location>
        <begin position="2"/>
        <end position="208"/>
    </location>
</feature>
<evidence type="ECO:0000313" key="3">
    <source>
        <dbReference type="EMBL" id="EKG09571.1"/>
    </source>
</evidence>
<reference evidence="3 4" key="1">
    <citation type="journal article" date="2012" name="BMC Genomics">
        <title>Tools to kill: Genome of one of the most destructive plant pathogenic fungi Macrophomina phaseolina.</title>
        <authorList>
            <person name="Islam M.S."/>
            <person name="Haque M.S."/>
            <person name="Islam M.M."/>
            <person name="Emdad E.M."/>
            <person name="Halim A."/>
            <person name="Hossen Q.M.M."/>
            <person name="Hossain M.Z."/>
            <person name="Ahmed B."/>
            <person name="Rahim S."/>
            <person name="Rahman M.S."/>
            <person name="Alam M.M."/>
            <person name="Hou S."/>
            <person name="Wan X."/>
            <person name="Saito J.A."/>
            <person name="Alam M."/>
        </authorList>
    </citation>
    <scope>NUCLEOTIDE SEQUENCE [LARGE SCALE GENOMIC DNA]</scope>
    <source>
        <strain evidence="3 4">MS6</strain>
    </source>
</reference>
<dbReference type="Pfam" id="PF17111">
    <property type="entry name" value="PigL_N"/>
    <property type="match status" value="1"/>
</dbReference>
<feature type="region of interest" description="Disordered" evidence="1">
    <location>
        <begin position="225"/>
        <end position="244"/>
    </location>
</feature>
<evidence type="ECO:0000259" key="2">
    <source>
        <dbReference type="Pfam" id="PF17111"/>
    </source>
</evidence>
<feature type="compositionally biased region" description="Polar residues" evidence="1">
    <location>
        <begin position="229"/>
        <end position="244"/>
    </location>
</feature>
<proteinExistence type="predicted"/>
<dbReference type="OrthoDB" id="5068804at2759"/>
<gene>
    <name evidence="3" type="ORF">MPH_13358</name>
</gene>
<dbReference type="STRING" id="1126212.K2QIG9"/>
<name>K2QIG9_MACPH</name>
<feature type="compositionally biased region" description="Basic and acidic residues" evidence="1">
    <location>
        <begin position="376"/>
        <end position="392"/>
    </location>
</feature>
<dbReference type="Proteomes" id="UP000007129">
    <property type="component" value="Unassembled WGS sequence"/>
</dbReference>
<feature type="region of interest" description="Disordered" evidence="1">
    <location>
        <begin position="372"/>
        <end position="420"/>
    </location>
</feature>
<dbReference type="VEuPathDB" id="FungiDB:MPH_13358"/>